<sequence>MTAASNLANALGRRKMADTVGVLPTAVSNAIVRGRFPSSWFIAVKAIADEAGLTCPPELFGMKSHVTVHGAQPLCDQGEGASK</sequence>
<protein>
    <recommendedName>
        <fullName evidence="3">HTH cro/C1-type domain-containing protein</fullName>
    </recommendedName>
</protein>
<reference evidence="1 2" key="1">
    <citation type="journal article" date="2011" name="J. Bacteriol.">
        <title>Complete genome sequence of the industrial strain Ketogulonicigenium vulgare WSH-001.</title>
        <authorList>
            <person name="Liu L."/>
            <person name="Li Y."/>
            <person name="Zhang J."/>
            <person name="Zhou Z."/>
            <person name="Liu J."/>
            <person name="Li X."/>
            <person name="Zhou J."/>
            <person name="Du G."/>
            <person name="Wang L."/>
            <person name="Chen J."/>
        </authorList>
    </citation>
    <scope>NUCLEOTIDE SEQUENCE [LARGE SCALE GENOMIC DNA]</scope>
    <source>
        <strain evidence="1 2">WSH-001</strain>
    </source>
</reference>
<dbReference type="EMBL" id="CP002018">
    <property type="protein sequence ID" value="AEM41431.1"/>
    <property type="molecule type" value="Genomic_DNA"/>
</dbReference>
<keyword evidence="2" id="KW-1185">Reference proteome</keyword>
<dbReference type="HOGENOM" id="CLU_2538072_0_0_5"/>
<dbReference type="OrthoDB" id="7875601at2"/>
<dbReference type="AlphaFoldDB" id="F9YA20"/>
<name>F9YA20_KETVW</name>
<dbReference type="KEGG" id="kvl:KVU_1592"/>
<evidence type="ECO:0000313" key="2">
    <source>
        <dbReference type="Proteomes" id="UP000000692"/>
    </source>
</evidence>
<dbReference type="eggNOG" id="ENOG502ZMQC">
    <property type="taxonomic scope" value="Bacteria"/>
</dbReference>
<dbReference type="Proteomes" id="UP000000692">
    <property type="component" value="Chromosome"/>
</dbReference>
<proteinExistence type="predicted"/>
<gene>
    <name evidence="1" type="ordered locus">KVU_1592</name>
</gene>
<organism evidence="1 2">
    <name type="scientific">Ketogulonicigenium vulgare (strain WSH-001)</name>
    <dbReference type="NCBI Taxonomy" id="759362"/>
    <lineage>
        <taxon>Bacteria</taxon>
        <taxon>Pseudomonadati</taxon>
        <taxon>Pseudomonadota</taxon>
        <taxon>Alphaproteobacteria</taxon>
        <taxon>Rhodobacterales</taxon>
        <taxon>Roseobacteraceae</taxon>
        <taxon>Ketogulonicigenium</taxon>
    </lineage>
</organism>
<evidence type="ECO:0000313" key="1">
    <source>
        <dbReference type="EMBL" id="AEM41431.1"/>
    </source>
</evidence>
<evidence type="ECO:0008006" key="3">
    <source>
        <dbReference type="Google" id="ProtNLM"/>
    </source>
</evidence>
<accession>F9YA20</accession>